<keyword evidence="16" id="KW-1185">Reference proteome</keyword>
<keyword evidence="4" id="KW-0812">Transmembrane</keyword>
<dbReference type="PANTHER" id="PTHR38537">
    <property type="entry name" value="JITTERBUG, ISOFORM N"/>
    <property type="match status" value="1"/>
</dbReference>
<dbReference type="EMBL" id="CASHTH010001549">
    <property type="protein sequence ID" value="CAI8016682.1"/>
    <property type="molecule type" value="Genomic_DNA"/>
</dbReference>
<reference evidence="15" key="1">
    <citation type="submission" date="2023-03" db="EMBL/GenBank/DDBJ databases">
        <authorList>
            <person name="Steffen K."/>
            <person name="Cardenas P."/>
        </authorList>
    </citation>
    <scope>NUCLEOTIDE SEQUENCE</scope>
</reference>
<accession>A0AA35RUK1</accession>
<evidence type="ECO:0000256" key="11">
    <source>
        <dbReference type="ARBA" id="ARBA00023242"/>
    </source>
</evidence>
<dbReference type="GO" id="GO:0005856">
    <property type="term" value="C:cytoskeleton"/>
    <property type="evidence" value="ECO:0007669"/>
    <property type="project" value="UniProtKB-SubCell"/>
</dbReference>
<evidence type="ECO:0000256" key="9">
    <source>
        <dbReference type="ARBA" id="ARBA00023203"/>
    </source>
</evidence>
<evidence type="ECO:0000313" key="16">
    <source>
        <dbReference type="Proteomes" id="UP001174909"/>
    </source>
</evidence>
<evidence type="ECO:0000259" key="14">
    <source>
        <dbReference type="PROSITE" id="PS50021"/>
    </source>
</evidence>
<keyword evidence="7" id="KW-0175">Coiled coil</keyword>
<dbReference type="InterPro" id="IPR036872">
    <property type="entry name" value="CH_dom_sf"/>
</dbReference>
<keyword evidence="9" id="KW-0009">Actin-binding</keyword>
<protein>
    <submittedName>
        <fullName evidence="15">Filamin-B</fullName>
    </submittedName>
</protein>
<dbReference type="PANTHER" id="PTHR38537:SF13">
    <property type="entry name" value="JITTERBUG, ISOFORM N"/>
    <property type="match status" value="1"/>
</dbReference>
<dbReference type="GO" id="GO:0030036">
    <property type="term" value="P:actin cytoskeleton organization"/>
    <property type="evidence" value="ECO:0007669"/>
    <property type="project" value="InterPro"/>
</dbReference>
<name>A0AA35RUK1_GEOBA</name>
<feature type="domain" description="Calponin-homology (CH)" evidence="14">
    <location>
        <begin position="11"/>
        <end position="121"/>
    </location>
</feature>
<organism evidence="15 16">
    <name type="scientific">Geodia barretti</name>
    <name type="common">Barrett's horny sponge</name>
    <dbReference type="NCBI Taxonomy" id="519541"/>
    <lineage>
        <taxon>Eukaryota</taxon>
        <taxon>Metazoa</taxon>
        <taxon>Porifera</taxon>
        <taxon>Demospongiae</taxon>
        <taxon>Heteroscleromorpha</taxon>
        <taxon>Tetractinellida</taxon>
        <taxon>Astrophorina</taxon>
        <taxon>Geodiidae</taxon>
        <taxon>Geodia</taxon>
    </lineage>
</organism>
<keyword evidence="5" id="KW-0677">Repeat</keyword>
<dbReference type="FunFam" id="1.10.418.10:FF:000099">
    <property type="entry name" value="Nuclear anchorage protein 1"/>
    <property type="match status" value="1"/>
</dbReference>
<keyword evidence="10" id="KW-0206">Cytoskeleton</keyword>
<dbReference type="GO" id="GO:0051015">
    <property type="term" value="F:actin filament binding"/>
    <property type="evidence" value="ECO:0007669"/>
    <property type="project" value="InterPro"/>
</dbReference>
<sequence>MTRHVDQNWKLLQQTTFTKWVNNALRGHLKTARTQVSDLQKDLRDGLVLVELLESIASPRKVGRHNREPVIKPQMLENIGAVLRFLEREQIKVVNIGPEDIYSGNLKLIMGLIWTLIRHFQIRSSGKDLSTKNALLAWINTQIPDQKVTNFTTDWNDGIALCALVDRIRPGLCPHYATLRRSEALDNCQLGMDIAEEELGIPKLLEASDLRHSDVDELSVMTYVSYFCKPANEQLLRWIQNKIPQRTITNFKKDWNNGVNLACLVNNLVPGVFADCEELDPHDSLQNLTRAMKLAEERLCVKPVVKPSQLADPKVDELNVATYLSRFQYAKFLAYQPKEVSCTGHGLRKAFIGRPTFFQVDSSTAGVVC</sequence>
<proteinExistence type="predicted"/>
<gene>
    <name evidence="15" type="ORF">GBAR_LOCUS10221</name>
</gene>
<dbReference type="GO" id="GO:0005737">
    <property type="term" value="C:cytoplasm"/>
    <property type="evidence" value="ECO:0007669"/>
    <property type="project" value="UniProtKB-ARBA"/>
</dbReference>
<dbReference type="InterPro" id="IPR001715">
    <property type="entry name" value="CH_dom"/>
</dbReference>
<keyword evidence="11" id="KW-0539">Nucleus</keyword>
<evidence type="ECO:0000256" key="8">
    <source>
        <dbReference type="ARBA" id="ARBA00023136"/>
    </source>
</evidence>
<dbReference type="Pfam" id="PF00307">
    <property type="entry name" value="CH"/>
    <property type="match status" value="3"/>
</dbReference>
<evidence type="ECO:0000313" key="15">
    <source>
        <dbReference type="EMBL" id="CAI8016682.1"/>
    </source>
</evidence>
<comment type="subcellular location">
    <subcellularLocation>
        <location evidence="1">Cytoplasm</location>
        <location evidence="1">Cytoskeleton</location>
    </subcellularLocation>
    <subcellularLocation>
        <location evidence="12">Endomembrane system</location>
        <topology evidence="12">Single-pass type IV membrane protein</topology>
        <orientation evidence="12">Cytoplasmic side</orientation>
    </subcellularLocation>
    <subcellularLocation>
        <location evidence="2">Nucleus membrane</location>
        <topology evidence="2">Single-pass membrane protein</topology>
        <orientation evidence="2">Cytoplasmic side</orientation>
    </subcellularLocation>
    <subcellularLocation>
        <location evidence="13">Nucleus membrane</location>
        <topology evidence="13">Single-pass type IV membrane protein</topology>
    </subcellularLocation>
</comment>
<dbReference type="PROSITE" id="PS50021">
    <property type="entry name" value="CH"/>
    <property type="match status" value="2"/>
</dbReference>
<evidence type="ECO:0000256" key="1">
    <source>
        <dbReference type="ARBA" id="ARBA00004245"/>
    </source>
</evidence>
<evidence type="ECO:0000256" key="12">
    <source>
        <dbReference type="ARBA" id="ARBA00060457"/>
    </source>
</evidence>
<evidence type="ECO:0000256" key="2">
    <source>
        <dbReference type="ARBA" id="ARBA00004528"/>
    </source>
</evidence>
<dbReference type="AlphaFoldDB" id="A0AA35RUK1"/>
<keyword evidence="6" id="KW-1133">Transmembrane helix</keyword>
<dbReference type="SUPFAM" id="SSF47576">
    <property type="entry name" value="Calponin-homology domain, CH-domain"/>
    <property type="match status" value="2"/>
</dbReference>
<keyword evidence="8" id="KW-0472">Membrane</keyword>
<dbReference type="InterPro" id="IPR044801">
    <property type="entry name" value="Filamin"/>
</dbReference>
<dbReference type="SMART" id="SM00033">
    <property type="entry name" value="CH"/>
    <property type="match status" value="3"/>
</dbReference>
<dbReference type="PROSITE" id="PS00019">
    <property type="entry name" value="ACTININ_1"/>
    <property type="match status" value="1"/>
</dbReference>
<evidence type="ECO:0000256" key="3">
    <source>
        <dbReference type="ARBA" id="ARBA00022490"/>
    </source>
</evidence>
<evidence type="ECO:0000256" key="6">
    <source>
        <dbReference type="ARBA" id="ARBA00022989"/>
    </source>
</evidence>
<dbReference type="Proteomes" id="UP001174909">
    <property type="component" value="Unassembled WGS sequence"/>
</dbReference>
<dbReference type="InterPro" id="IPR001589">
    <property type="entry name" value="Actinin_actin-bd_CS"/>
</dbReference>
<feature type="domain" description="Calponin-homology (CH)" evidence="14">
    <location>
        <begin position="129"/>
        <end position="232"/>
    </location>
</feature>
<keyword evidence="3" id="KW-0963">Cytoplasm</keyword>
<evidence type="ECO:0000256" key="4">
    <source>
        <dbReference type="ARBA" id="ARBA00022692"/>
    </source>
</evidence>
<dbReference type="Gene3D" id="1.10.418.10">
    <property type="entry name" value="Calponin-like domain"/>
    <property type="match status" value="3"/>
</dbReference>
<comment type="caution">
    <text evidence="15">The sequence shown here is derived from an EMBL/GenBank/DDBJ whole genome shotgun (WGS) entry which is preliminary data.</text>
</comment>
<evidence type="ECO:0000256" key="7">
    <source>
        <dbReference type="ARBA" id="ARBA00023054"/>
    </source>
</evidence>
<dbReference type="GO" id="GO:0031965">
    <property type="term" value="C:nuclear membrane"/>
    <property type="evidence" value="ECO:0007669"/>
    <property type="project" value="UniProtKB-SubCell"/>
</dbReference>
<dbReference type="CDD" id="cd21184">
    <property type="entry name" value="CH_FLN-like_rpt2"/>
    <property type="match status" value="1"/>
</dbReference>
<evidence type="ECO:0000256" key="10">
    <source>
        <dbReference type="ARBA" id="ARBA00023212"/>
    </source>
</evidence>
<evidence type="ECO:0000256" key="13">
    <source>
        <dbReference type="ARBA" id="ARBA00060498"/>
    </source>
</evidence>
<evidence type="ECO:0000256" key="5">
    <source>
        <dbReference type="ARBA" id="ARBA00022737"/>
    </source>
</evidence>